<sequence>MDADAATGDIWTITLGELDEKMGVRILEESLEKVVATMPVEGNRQSLGRLHGGASLAAGEAVGSWAAVKHASTMGKVAVGVDVSATHHRGARDGMVTLTATPLHLGRRIATHEVVIEHESGKRLCTLRITSMLIDPEHG</sequence>
<dbReference type="Gene3D" id="3.10.129.10">
    <property type="entry name" value="Hotdog Thioesterase"/>
    <property type="match status" value="1"/>
</dbReference>
<dbReference type="Proteomes" id="UP000218165">
    <property type="component" value="Chromosome"/>
</dbReference>
<dbReference type="InterPro" id="IPR006683">
    <property type="entry name" value="Thioestr_dom"/>
</dbReference>
<name>A0A291GKE4_9MICO</name>
<keyword evidence="5" id="KW-1185">Reference proteome</keyword>
<dbReference type="GO" id="GO:0005829">
    <property type="term" value="C:cytosol"/>
    <property type="evidence" value="ECO:0007669"/>
    <property type="project" value="TreeGrafter"/>
</dbReference>
<comment type="similarity">
    <text evidence="1">Belongs to the thioesterase PaaI family.</text>
</comment>
<evidence type="ECO:0000313" key="4">
    <source>
        <dbReference type="EMBL" id="ATG50516.1"/>
    </source>
</evidence>
<evidence type="ECO:0000256" key="1">
    <source>
        <dbReference type="ARBA" id="ARBA00008324"/>
    </source>
</evidence>
<reference evidence="5" key="1">
    <citation type="submission" date="2017-09" db="EMBL/GenBank/DDBJ databases">
        <title>Brachybacterium sp. VM2412.</title>
        <authorList>
            <person name="Tak E.J."/>
            <person name="Bae J.-W."/>
        </authorList>
    </citation>
    <scope>NUCLEOTIDE SEQUENCE [LARGE SCALE GENOMIC DNA]</scope>
    <source>
        <strain evidence="5">VM2412</strain>
    </source>
</reference>
<evidence type="ECO:0000256" key="2">
    <source>
        <dbReference type="ARBA" id="ARBA00022801"/>
    </source>
</evidence>
<proteinExistence type="inferred from homology"/>
<protein>
    <submittedName>
        <fullName evidence="4">Thioesterase</fullName>
    </submittedName>
</protein>
<dbReference type="PANTHER" id="PTHR43240">
    <property type="entry name" value="1,4-DIHYDROXY-2-NAPHTHOYL-COA THIOESTERASE 1"/>
    <property type="match status" value="1"/>
</dbReference>
<keyword evidence="2" id="KW-0378">Hydrolase</keyword>
<evidence type="ECO:0000313" key="5">
    <source>
        <dbReference type="Proteomes" id="UP000218165"/>
    </source>
</evidence>
<dbReference type="SUPFAM" id="SSF54637">
    <property type="entry name" value="Thioesterase/thiol ester dehydrase-isomerase"/>
    <property type="match status" value="1"/>
</dbReference>
<dbReference type="CDD" id="cd03443">
    <property type="entry name" value="PaaI_thioesterase"/>
    <property type="match status" value="1"/>
</dbReference>
<dbReference type="EMBL" id="CP023563">
    <property type="protein sequence ID" value="ATG50516.1"/>
    <property type="molecule type" value="Genomic_DNA"/>
</dbReference>
<dbReference type="PANTHER" id="PTHR43240:SF5">
    <property type="entry name" value="1,4-DIHYDROXY-2-NAPHTHOYL-COA THIOESTERASE 1"/>
    <property type="match status" value="1"/>
</dbReference>
<gene>
    <name evidence="4" type="ORF">CFK38_02495</name>
</gene>
<dbReference type="InterPro" id="IPR029069">
    <property type="entry name" value="HotDog_dom_sf"/>
</dbReference>
<accession>A0A291GKE4</accession>
<evidence type="ECO:0000259" key="3">
    <source>
        <dbReference type="Pfam" id="PF03061"/>
    </source>
</evidence>
<dbReference type="GO" id="GO:0061522">
    <property type="term" value="F:1,4-dihydroxy-2-naphthoyl-CoA thioesterase activity"/>
    <property type="evidence" value="ECO:0007669"/>
    <property type="project" value="TreeGrafter"/>
</dbReference>
<dbReference type="AlphaFoldDB" id="A0A291GKE4"/>
<organism evidence="4 5">
    <name type="scientific">Brachybacterium vulturis</name>
    <dbReference type="NCBI Taxonomy" id="2017484"/>
    <lineage>
        <taxon>Bacteria</taxon>
        <taxon>Bacillati</taxon>
        <taxon>Actinomycetota</taxon>
        <taxon>Actinomycetes</taxon>
        <taxon>Micrococcales</taxon>
        <taxon>Dermabacteraceae</taxon>
        <taxon>Brachybacterium</taxon>
    </lineage>
</organism>
<dbReference type="NCBIfam" id="TIGR00369">
    <property type="entry name" value="unchar_dom_1"/>
    <property type="match status" value="1"/>
</dbReference>
<dbReference type="InterPro" id="IPR003736">
    <property type="entry name" value="PAAI_dom"/>
</dbReference>
<dbReference type="KEGG" id="brz:CFK38_02495"/>
<dbReference type="OrthoDB" id="9798208at2"/>
<dbReference type="Pfam" id="PF03061">
    <property type="entry name" value="4HBT"/>
    <property type="match status" value="1"/>
</dbReference>
<feature type="domain" description="Thioesterase" evidence="3">
    <location>
        <begin position="48"/>
        <end position="125"/>
    </location>
</feature>
<dbReference type="RefSeq" id="WP_096801656.1">
    <property type="nucleotide sequence ID" value="NZ_CP023563.1"/>
</dbReference>